<keyword evidence="2" id="KW-1185">Reference proteome</keyword>
<organism evidence="1 2">
    <name type="scientific">Arsukibacterium tuosuense</name>
    <dbReference type="NCBI Taxonomy" id="1323745"/>
    <lineage>
        <taxon>Bacteria</taxon>
        <taxon>Pseudomonadati</taxon>
        <taxon>Pseudomonadota</taxon>
        <taxon>Gammaproteobacteria</taxon>
        <taxon>Chromatiales</taxon>
        <taxon>Chromatiaceae</taxon>
        <taxon>Arsukibacterium</taxon>
    </lineage>
</organism>
<reference evidence="2" key="1">
    <citation type="submission" date="2017-09" db="EMBL/GenBank/DDBJ databases">
        <authorList>
            <person name="Varghese N."/>
            <person name="Submissions S."/>
        </authorList>
    </citation>
    <scope>NUCLEOTIDE SEQUENCE [LARGE SCALE GENOMIC DNA]</scope>
    <source>
        <strain evidence="2">CGMCC 1.12461</strain>
    </source>
</reference>
<dbReference type="Proteomes" id="UP000219353">
    <property type="component" value="Unassembled WGS sequence"/>
</dbReference>
<evidence type="ECO:0000313" key="1">
    <source>
        <dbReference type="EMBL" id="SNY58447.1"/>
    </source>
</evidence>
<proteinExistence type="predicted"/>
<gene>
    <name evidence="1" type="ORF">SAMN06297280_3405</name>
</gene>
<dbReference type="EMBL" id="OBEB01000008">
    <property type="protein sequence ID" value="SNY58447.1"/>
    <property type="molecule type" value="Genomic_DNA"/>
</dbReference>
<accession>A0A285JF45</accession>
<name>A0A285JF45_9GAMM</name>
<dbReference type="AlphaFoldDB" id="A0A285JF45"/>
<sequence>MEQVNLEVFRFTVAERKASELLRRQQASKLG</sequence>
<evidence type="ECO:0000313" key="2">
    <source>
        <dbReference type="Proteomes" id="UP000219353"/>
    </source>
</evidence>
<protein>
    <submittedName>
        <fullName evidence="1">Uncharacterized protein</fullName>
    </submittedName>
</protein>